<protein>
    <submittedName>
        <fullName evidence="1">Uncharacterized protein</fullName>
    </submittedName>
</protein>
<accession>A0A8S1MMS0</accession>
<sequence>MPNYIMFDGDGIYGKKQLTGNFEKGIDRSQEFESLNKFVMERRKQYGGIEQEQGN</sequence>
<organism evidence="1 2">
    <name type="scientific">Paramecium sonneborni</name>
    <dbReference type="NCBI Taxonomy" id="65129"/>
    <lineage>
        <taxon>Eukaryota</taxon>
        <taxon>Sar</taxon>
        <taxon>Alveolata</taxon>
        <taxon>Ciliophora</taxon>
        <taxon>Intramacronucleata</taxon>
        <taxon>Oligohymenophorea</taxon>
        <taxon>Peniculida</taxon>
        <taxon>Parameciidae</taxon>
        <taxon>Paramecium</taxon>
    </lineage>
</organism>
<gene>
    <name evidence="1" type="ORF">PSON_ATCC_30995.1.T0410115</name>
</gene>
<dbReference type="Proteomes" id="UP000692954">
    <property type="component" value="Unassembled WGS sequence"/>
</dbReference>
<dbReference type="AlphaFoldDB" id="A0A8S1MMS0"/>
<comment type="caution">
    <text evidence="1">The sequence shown here is derived from an EMBL/GenBank/DDBJ whole genome shotgun (WGS) entry which is preliminary data.</text>
</comment>
<evidence type="ECO:0000313" key="1">
    <source>
        <dbReference type="EMBL" id="CAD8080909.1"/>
    </source>
</evidence>
<proteinExistence type="predicted"/>
<evidence type="ECO:0000313" key="2">
    <source>
        <dbReference type="Proteomes" id="UP000692954"/>
    </source>
</evidence>
<reference evidence="1" key="1">
    <citation type="submission" date="2021-01" db="EMBL/GenBank/DDBJ databases">
        <authorList>
            <consortium name="Genoscope - CEA"/>
            <person name="William W."/>
        </authorList>
    </citation>
    <scope>NUCLEOTIDE SEQUENCE</scope>
</reference>
<name>A0A8S1MMS0_9CILI</name>
<dbReference type="EMBL" id="CAJJDN010000041">
    <property type="protein sequence ID" value="CAD8080909.1"/>
    <property type="molecule type" value="Genomic_DNA"/>
</dbReference>
<keyword evidence="2" id="KW-1185">Reference proteome</keyword>